<comment type="caution">
    <text evidence="1">The sequence shown here is derived from an EMBL/GenBank/DDBJ whole genome shotgun (WGS) entry which is preliminary data.</text>
</comment>
<dbReference type="EMBL" id="PJQY01003032">
    <property type="protein sequence ID" value="PQM40825.1"/>
    <property type="molecule type" value="Genomic_DNA"/>
</dbReference>
<organism evidence="1 2">
    <name type="scientific">Prunus yedoensis var. nudiflora</name>
    <dbReference type="NCBI Taxonomy" id="2094558"/>
    <lineage>
        <taxon>Eukaryota</taxon>
        <taxon>Viridiplantae</taxon>
        <taxon>Streptophyta</taxon>
        <taxon>Embryophyta</taxon>
        <taxon>Tracheophyta</taxon>
        <taxon>Spermatophyta</taxon>
        <taxon>Magnoliopsida</taxon>
        <taxon>eudicotyledons</taxon>
        <taxon>Gunneridae</taxon>
        <taxon>Pentapetalae</taxon>
        <taxon>rosids</taxon>
        <taxon>fabids</taxon>
        <taxon>Rosales</taxon>
        <taxon>Rosaceae</taxon>
        <taxon>Amygdaloideae</taxon>
        <taxon>Amygdaleae</taxon>
        <taxon>Prunus</taxon>
    </lineage>
</organism>
<sequence length="110" mass="12338">MSKREDTWQGVSIRTRSAVLGRHAVYHVDDCAALDDRLSNSVCVIALPHKTSGRLLVGLRMYESRKCTKTKLQIQNVAAEYGTLPTLLLHTNTHIEEHGLNSTQNRKRVG</sequence>
<accession>A0A314UTG9</accession>
<keyword evidence="2" id="KW-1185">Reference proteome</keyword>
<evidence type="ECO:0000313" key="1">
    <source>
        <dbReference type="EMBL" id="PQM40825.1"/>
    </source>
</evidence>
<gene>
    <name evidence="1" type="ORF">Pyn_12278</name>
</gene>
<dbReference type="AlphaFoldDB" id="A0A314UTG9"/>
<proteinExistence type="predicted"/>
<name>A0A314UTG9_PRUYE</name>
<evidence type="ECO:0000313" key="2">
    <source>
        <dbReference type="Proteomes" id="UP000250321"/>
    </source>
</evidence>
<dbReference type="Proteomes" id="UP000250321">
    <property type="component" value="Unassembled WGS sequence"/>
</dbReference>
<reference evidence="1 2" key="1">
    <citation type="submission" date="2018-02" db="EMBL/GenBank/DDBJ databases">
        <title>Draft genome of wild Prunus yedoensis var. nudiflora.</title>
        <authorList>
            <person name="Baek S."/>
            <person name="Kim J.-H."/>
            <person name="Choi K."/>
            <person name="Kim G.-B."/>
            <person name="Cho A."/>
            <person name="Jang H."/>
            <person name="Shin C.-H."/>
            <person name="Yu H.-J."/>
            <person name="Mun J.-H."/>
        </authorList>
    </citation>
    <scope>NUCLEOTIDE SEQUENCE [LARGE SCALE GENOMIC DNA]</scope>
    <source>
        <strain evidence="2">cv. Jeju island</strain>
        <tissue evidence="1">Leaf</tissue>
    </source>
</reference>
<protein>
    <submittedName>
        <fullName evidence="1">Uncharacterized protein</fullName>
    </submittedName>
</protein>